<sequence length="108" mass="11144">MRLMRRPIVATVATAVLLLTTLAGCASSIPSESMSVLDGNEILTGDLGNDVTARGVVLAAVLLVAGDVEKALTKGLVTAPEVQAARKAIDEGTLDMWRQRADADGATP</sequence>
<gene>
    <name evidence="1" type="ORF">UFOPK3339_00156</name>
</gene>
<dbReference type="EMBL" id="CAFBLF010000013">
    <property type="protein sequence ID" value="CAB4856464.1"/>
    <property type="molecule type" value="Genomic_DNA"/>
</dbReference>
<accession>A0A6J7CHQ4</accession>
<organism evidence="1">
    <name type="scientific">freshwater metagenome</name>
    <dbReference type="NCBI Taxonomy" id="449393"/>
    <lineage>
        <taxon>unclassified sequences</taxon>
        <taxon>metagenomes</taxon>
        <taxon>ecological metagenomes</taxon>
    </lineage>
</organism>
<reference evidence="1" key="1">
    <citation type="submission" date="2020-05" db="EMBL/GenBank/DDBJ databases">
        <authorList>
            <person name="Chiriac C."/>
            <person name="Salcher M."/>
            <person name="Ghai R."/>
            <person name="Kavagutti S V."/>
        </authorList>
    </citation>
    <scope>NUCLEOTIDE SEQUENCE</scope>
</reference>
<dbReference type="AlphaFoldDB" id="A0A6J7CHQ4"/>
<evidence type="ECO:0000313" key="1">
    <source>
        <dbReference type="EMBL" id="CAB4856464.1"/>
    </source>
</evidence>
<dbReference type="PROSITE" id="PS51257">
    <property type="entry name" value="PROKAR_LIPOPROTEIN"/>
    <property type="match status" value="1"/>
</dbReference>
<name>A0A6J7CHQ4_9ZZZZ</name>
<proteinExistence type="predicted"/>
<protein>
    <submittedName>
        <fullName evidence="1">Unannotated protein</fullName>
    </submittedName>
</protein>